<comment type="subunit">
    <text evidence="5">Component of the Mediator complex.</text>
</comment>
<keyword evidence="7" id="KW-1185">Reference proteome</keyword>
<dbReference type="Pfam" id="PF10278">
    <property type="entry name" value="Med19"/>
    <property type="match status" value="1"/>
</dbReference>
<dbReference type="GO" id="GO:0016592">
    <property type="term" value="C:mediator complex"/>
    <property type="evidence" value="ECO:0007669"/>
    <property type="project" value="InterPro"/>
</dbReference>
<feature type="region of interest" description="Disordered" evidence="6">
    <location>
        <begin position="107"/>
        <end position="181"/>
    </location>
</feature>
<comment type="similarity">
    <text evidence="5">Belongs to the Mediator complex subunit 19 family.</text>
</comment>
<keyword evidence="3 5" id="KW-0804">Transcription</keyword>
<keyword evidence="5" id="KW-0010">Activator</keyword>
<dbReference type="GO" id="GO:0003712">
    <property type="term" value="F:transcription coregulator activity"/>
    <property type="evidence" value="ECO:0007669"/>
    <property type="project" value="InterPro"/>
</dbReference>
<sequence>MRLISAPSQLLGSDDLISFFDLSGSYNRYCGQKKLRDDLASFLPQVCGTANLNSNSRNDTSCSLRQLVEKPPITGKVGLLAPGPVPENYRFFDLNDRPTDDVMFSTQEIPSSTSGANDYQEFGKNFNDPEEVKDWNRKKYKRSLDDLEDNEKKVKKHRSEDKADKEKTRNRKRKRRRRKRR</sequence>
<proteinExistence type="inferred from homology"/>
<evidence type="ECO:0000313" key="7">
    <source>
        <dbReference type="Proteomes" id="UP000887574"/>
    </source>
</evidence>
<evidence type="ECO:0000256" key="3">
    <source>
        <dbReference type="ARBA" id="ARBA00023163"/>
    </source>
</evidence>
<keyword evidence="4 5" id="KW-0539">Nucleus</keyword>
<feature type="compositionally biased region" description="Basic and acidic residues" evidence="6">
    <location>
        <begin position="158"/>
        <end position="167"/>
    </location>
</feature>
<dbReference type="GO" id="GO:0006357">
    <property type="term" value="P:regulation of transcription by RNA polymerase II"/>
    <property type="evidence" value="ECO:0007669"/>
    <property type="project" value="InterPro"/>
</dbReference>
<feature type="compositionally biased region" description="Polar residues" evidence="6">
    <location>
        <begin position="107"/>
        <end position="117"/>
    </location>
</feature>
<comment type="function">
    <text evidence="5">Component of the Mediator complex, a coactivator involved in the regulated transcription of nearly all RNA polymerase II-dependent genes. Mediator functions as a bridge to convey information from gene-specific regulatory proteins to the basal RNA polymerase II transcription machinery. Mediator is recruited to promoters by direct interactions with regulatory proteins and serves as a scaffold for the assembly of a functional preinitiation complex with RNA polymerase II and the general transcription factors.</text>
</comment>
<comment type="subcellular location">
    <subcellularLocation>
        <location evidence="1 5">Nucleus</location>
    </subcellularLocation>
</comment>
<organism evidence="7 8">
    <name type="scientific">Ditylenchus dipsaci</name>
    <dbReference type="NCBI Taxonomy" id="166011"/>
    <lineage>
        <taxon>Eukaryota</taxon>
        <taxon>Metazoa</taxon>
        <taxon>Ecdysozoa</taxon>
        <taxon>Nematoda</taxon>
        <taxon>Chromadorea</taxon>
        <taxon>Rhabditida</taxon>
        <taxon>Tylenchina</taxon>
        <taxon>Tylenchomorpha</taxon>
        <taxon>Sphaerularioidea</taxon>
        <taxon>Anguinidae</taxon>
        <taxon>Anguininae</taxon>
        <taxon>Ditylenchus</taxon>
    </lineage>
</organism>
<feature type="compositionally biased region" description="Basic and acidic residues" evidence="6">
    <location>
        <begin position="130"/>
        <end position="145"/>
    </location>
</feature>
<dbReference type="AlphaFoldDB" id="A0A915E8H8"/>
<evidence type="ECO:0000256" key="4">
    <source>
        <dbReference type="ARBA" id="ARBA00023242"/>
    </source>
</evidence>
<evidence type="ECO:0000256" key="2">
    <source>
        <dbReference type="ARBA" id="ARBA00023015"/>
    </source>
</evidence>
<evidence type="ECO:0000256" key="6">
    <source>
        <dbReference type="SAM" id="MobiDB-lite"/>
    </source>
</evidence>
<gene>
    <name evidence="5" type="primary">MED19</name>
</gene>
<dbReference type="WBParaSite" id="jg3673">
    <property type="protein sequence ID" value="jg3673"/>
    <property type="gene ID" value="jg3673"/>
</dbReference>
<reference evidence="8" key="1">
    <citation type="submission" date="2022-11" db="UniProtKB">
        <authorList>
            <consortium name="WormBaseParasite"/>
        </authorList>
    </citation>
    <scope>IDENTIFICATION</scope>
</reference>
<dbReference type="Proteomes" id="UP000887574">
    <property type="component" value="Unplaced"/>
</dbReference>
<keyword evidence="2 5" id="KW-0805">Transcription regulation</keyword>
<evidence type="ECO:0000256" key="1">
    <source>
        <dbReference type="ARBA" id="ARBA00004123"/>
    </source>
</evidence>
<name>A0A915E8H8_9BILA</name>
<dbReference type="InterPro" id="IPR019403">
    <property type="entry name" value="Mediator_Med19_met"/>
</dbReference>
<evidence type="ECO:0000256" key="5">
    <source>
        <dbReference type="RuleBase" id="RU364151"/>
    </source>
</evidence>
<evidence type="ECO:0000313" key="8">
    <source>
        <dbReference type="WBParaSite" id="jg3673"/>
    </source>
</evidence>
<feature type="compositionally biased region" description="Basic residues" evidence="6">
    <location>
        <begin position="168"/>
        <end position="181"/>
    </location>
</feature>
<accession>A0A915E8H8</accession>
<protein>
    <recommendedName>
        <fullName evidence="5">Mediator of RNA polymerase II transcription subunit 19</fullName>
    </recommendedName>
    <alternativeName>
        <fullName evidence="5">Mediator complex subunit 19</fullName>
    </alternativeName>
</protein>